<accession>A0ABX6EUD7</accession>
<dbReference type="InterPro" id="IPR023673">
    <property type="entry name" value="Ribosomal_uL1_CS"/>
</dbReference>
<protein>
    <recommendedName>
        <fullName evidence="4">Ribosomal protein</fullName>
    </recommendedName>
</protein>
<dbReference type="CDD" id="cd00403">
    <property type="entry name" value="Ribosomal_L1"/>
    <property type="match status" value="1"/>
</dbReference>
<reference evidence="5 6" key="2">
    <citation type="submission" date="2019-11" db="EMBL/GenBank/DDBJ databases">
        <authorList>
            <person name="Lu H."/>
        </authorList>
    </citation>
    <scope>NUCLEOTIDE SEQUENCE [LARGE SCALE GENOMIC DNA]</scope>
    <source>
        <strain evidence="5 6">FIM1</strain>
    </source>
</reference>
<name>A0ABX6EUD7_KLUMA</name>
<dbReference type="SUPFAM" id="SSF56808">
    <property type="entry name" value="Ribosomal protein L1"/>
    <property type="match status" value="1"/>
</dbReference>
<evidence type="ECO:0000256" key="1">
    <source>
        <dbReference type="ARBA" id="ARBA00010531"/>
    </source>
</evidence>
<dbReference type="InterPro" id="IPR016095">
    <property type="entry name" value="Ribosomal_uL1_3-a/b-sand"/>
</dbReference>
<evidence type="ECO:0000256" key="3">
    <source>
        <dbReference type="ARBA" id="ARBA00023274"/>
    </source>
</evidence>
<evidence type="ECO:0000256" key="2">
    <source>
        <dbReference type="ARBA" id="ARBA00022980"/>
    </source>
</evidence>
<evidence type="ECO:0000313" key="6">
    <source>
        <dbReference type="Proteomes" id="UP000422736"/>
    </source>
</evidence>
<dbReference type="InterPro" id="IPR028364">
    <property type="entry name" value="Ribosomal_uL1/biogenesis"/>
</dbReference>
<keyword evidence="3 4" id="KW-0687">Ribonucleoprotein</keyword>
<dbReference type="PANTHER" id="PTHR36427">
    <property type="entry name" value="54S RIBOSOMAL PROTEIN L1, MITOCHONDRIAL"/>
    <property type="match status" value="1"/>
</dbReference>
<keyword evidence="6" id="KW-1185">Reference proteome</keyword>
<dbReference type="Pfam" id="PF00687">
    <property type="entry name" value="Ribosomal_L1"/>
    <property type="match status" value="1"/>
</dbReference>
<keyword evidence="2 4" id="KW-0689">Ribosomal protein</keyword>
<gene>
    <name evidence="5" type="primary">MRPL1</name>
    <name evidence="5" type="ORF">FIM1_2601</name>
</gene>
<organism evidence="5 6">
    <name type="scientific">Kluyveromyces marxianus</name>
    <name type="common">Yeast</name>
    <name type="synonym">Candida kefyr</name>
    <dbReference type="NCBI Taxonomy" id="4911"/>
    <lineage>
        <taxon>Eukaryota</taxon>
        <taxon>Fungi</taxon>
        <taxon>Dikarya</taxon>
        <taxon>Ascomycota</taxon>
        <taxon>Saccharomycotina</taxon>
        <taxon>Saccharomycetes</taxon>
        <taxon>Saccharomycetales</taxon>
        <taxon>Saccharomycetaceae</taxon>
        <taxon>Kluyveromyces</taxon>
    </lineage>
</organism>
<evidence type="ECO:0000256" key="4">
    <source>
        <dbReference type="RuleBase" id="RU000659"/>
    </source>
</evidence>
<comment type="similarity">
    <text evidence="1 4">Belongs to the universal ribosomal protein uL1 family.</text>
</comment>
<dbReference type="PIRSF" id="PIRSF002155">
    <property type="entry name" value="Ribosomal_L1"/>
    <property type="match status" value="1"/>
</dbReference>
<dbReference type="Gene3D" id="3.30.190.20">
    <property type="match status" value="1"/>
</dbReference>
<dbReference type="InterPro" id="IPR002143">
    <property type="entry name" value="Ribosomal_uL1"/>
</dbReference>
<dbReference type="Proteomes" id="UP000422736">
    <property type="component" value="Chromosome 4"/>
</dbReference>
<dbReference type="GO" id="GO:0005840">
    <property type="term" value="C:ribosome"/>
    <property type="evidence" value="ECO:0007669"/>
    <property type="project" value="UniProtKB-KW"/>
</dbReference>
<sequence length="266" mass="29492">MMWPRLFTRQFQTTAFRLAEESSSKLSREQIRKKELRKMAQRRLQAKTPASEHPLYMPVSQALRYLRAIEVGQPASQQTITLSTIIVSERGVPPLTGNVSFSKPLKEVKVAVFTNDEAQTALMKDTYKVHLVGGTDLLNQIKEGKVNIDFDKAFATPDVVPQLAQLGRILGPRGLLPTVKKGTVAENLESLVQENMNSVPFRQRGNSISLGVAKTYFSDREVLENLLATEKAFKEAIASQQTKKPSILGQTTLTSTHGPGIVIDFA</sequence>
<evidence type="ECO:0000313" key="5">
    <source>
        <dbReference type="EMBL" id="QGN15903.1"/>
    </source>
</evidence>
<reference evidence="5 6" key="1">
    <citation type="submission" date="2016-03" db="EMBL/GenBank/DDBJ databases">
        <title>How can Kluyveromyces marxianus grow so fast - potential evolutionary course in Saccharomyces Complex revealed by comparative genomics.</title>
        <authorList>
            <person name="Mo W."/>
            <person name="Lu W."/>
            <person name="Yang X."/>
            <person name="Qi J."/>
            <person name="Lv H."/>
        </authorList>
    </citation>
    <scope>NUCLEOTIDE SEQUENCE [LARGE SCALE GENOMIC DNA]</scope>
    <source>
        <strain evidence="5 6">FIM1</strain>
    </source>
</reference>
<dbReference type="PANTHER" id="PTHR36427:SF3">
    <property type="entry name" value="LARGE RIBOSOMAL SUBUNIT PROTEIN UL1M"/>
    <property type="match status" value="1"/>
</dbReference>
<proteinExistence type="inferred from homology"/>
<dbReference type="EMBL" id="CP015057">
    <property type="protein sequence ID" value="QGN15903.1"/>
    <property type="molecule type" value="Genomic_DNA"/>
</dbReference>
<dbReference type="PROSITE" id="PS01199">
    <property type="entry name" value="RIBOSOMAL_L1"/>
    <property type="match status" value="1"/>
</dbReference>
<dbReference type="Gene3D" id="3.40.50.790">
    <property type="match status" value="1"/>
</dbReference>
<dbReference type="InterPro" id="IPR023674">
    <property type="entry name" value="Ribosomal_uL1-like"/>
</dbReference>